<feature type="transmembrane region" description="Helical" evidence="12">
    <location>
        <begin position="12"/>
        <end position="33"/>
    </location>
</feature>
<evidence type="ECO:0000313" key="14">
    <source>
        <dbReference type="EMBL" id="MEJ8823744.1"/>
    </source>
</evidence>
<evidence type="ECO:0000256" key="8">
    <source>
        <dbReference type="ARBA" id="ARBA00022982"/>
    </source>
</evidence>
<reference evidence="14 15" key="1">
    <citation type="submission" date="2024-03" db="EMBL/GenBank/DDBJ databases">
        <title>Novel species of the genus Variovorax.</title>
        <authorList>
            <person name="Liu Q."/>
            <person name="Xin Y.-H."/>
        </authorList>
    </citation>
    <scope>NUCLEOTIDE SEQUENCE [LARGE SCALE GENOMIC DNA]</scope>
    <source>
        <strain evidence="14 15">KACC 18501</strain>
    </source>
</reference>
<feature type="transmembrane region" description="Helical" evidence="12">
    <location>
        <begin position="54"/>
        <end position="75"/>
    </location>
</feature>
<evidence type="ECO:0000256" key="4">
    <source>
        <dbReference type="ARBA" id="ARBA00022475"/>
    </source>
</evidence>
<feature type="region of interest" description="Disordered" evidence="13">
    <location>
        <begin position="442"/>
        <end position="478"/>
    </location>
</feature>
<comment type="subcellular location">
    <subcellularLocation>
        <location evidence="12">Cell inner membrane</location>
    </subcellularLocation>
    <subcellularLocation>
        <location evidence="1">Cell membrane</location>
        <topology evidence="1">Multi-pass membrane protein</topology>
    </subcellularLocation>
</comment>
<keyword evidence="8 12" id="KW-0249">Electron transport</keyword>
<evidence type="ECO:0000256" key="7">
    <source>
        <dbReference type="ARBA" id="ARBA00022723"/>
    </source>
</evidence>
<keyword evidence="6 12" id="KW-0812">Transmembrane</keyword>
<feature type="transmembrane region" description="Helical" evidence="12">
    <location>
        <begin position="355"/>
        <end position="376"/>
    </location>
</feature>
<keyword evidence="9 12" id="KW-1133">Transmembrane helix</keyword>
<evidence type="ECO:0000256" key="9">
    <source>
        <dbReference type="ARBA" id="ARBA00022989"/>
    </source>
</evidence>
<protein>
    <submittedName>
        <fullName evidence="14">Cytochrome ubiquinol oxidase subunit I</fullName>
    </submittedName>
</protein>
<evidence type="ECO:0000256" key="2">
    <source>
        <dbReference type="ARBA" id="ARBA00009819"/>
    </source>
</evidence>
<keyword evidence="10 12" id="KW-0408">Iron</keyword>
<dbReference type="PANTHER" id="PTHR30365">
    <property type="entry name" value="CYTOCHROME D UBIQUINOL OXIDASE"/>
    <property type="match status" value="1"/>
</dbReference>
<comment type="caution">
    <text evidence="14">The sequence shown here is derived from an EMBL/GenBank/DDBJ whole genome shotgun (WGS) entry which is preliminary data.</text>
</comment>
<keyword evidence="11 12" id="KW-0472">Membrane</keyword>
<evidence type="ECO:0000256" key="13">
    <source>
        <dbReference type="SAM" id="MobiDB-lite"/>
    </source>
</evidence>
<dbReference type="Pfam" id="PF01654">
    <property type="entry name" value="Cyt_bd_oxida_I"/>
    <property type="match status" value="1"/>
</dbReference>
<name>A0ABU8W2L8_9BURK</name>
<gene>
    <name evidence="14" type="ORF">WKW80_17160</name>
</gene>
<dbReference type="RefSeq" id="WP_340364772.1">
    <property type="nucleotide sequence ID" value="NZ_JBBKZV010000009.1"/>
</dbReference>
<dbReference type="Proteomes" id="UP001363010">
    <property type="component" value="Unassembled WGS sequence"/>
</dbReference>
<accession>A0ABU8W2L8</accession>
<evidence type="ECO:0000256" key="1">
    <source>
        <dbReference type="ARBA" id="ARBA00004651"/>
    </source>
</evidence>
<dbReference type="PANTHER" id="PTHR30365:SF14">
    <property type="entry name" value="CYTOCHROME BD MENAQUINOL OXIDASE SUBUNIT I-RELATED"/>
    <property type="match status" value="1"/>
</dbReference>
<dbReference type="PIRSF" id="PIRSF006446">
    <property type="entry name" value="Cyt_quinol_oxidase_1"/>
    <property type="match status" value="1"/>
</dbReference>
<keyword evidence="3 12" id="KW-0813">Transport</keyword>
<keyword evidence="7 12" id="KW-0479">Metal-binding</keyword>
<evidence type="ECO:0000256" key="5">
    <source>
        <dbReference type="ARBA" id="ARBA00022617"/>
    </source>
</evidence>
<evidence type="ECO:0000256" key="3">
    <source>
        <dbReference type="ARBA" id="ARBA00022448"/>
    </source>
</evidence>
<dbReference type="EMBL" id="JBBKZV010000009">
    <property type="protein sequence ID" value="MEJ8823744.1"/>
    <property type="molecule type" value="Genomic_DNA"/>
</dbReference>
<sequence>MIDALTLARIQFGFTISFHIVFPALTIGLASYLTVLEGLWLRSQRQAYMDLYHFWSKVFAVAFGMGVVSGLVMAYQFGTNWSNFSRFAGGVTGPLLAYEVLTAFFLEAGFLGVMLFGLKRVGPGLHFMSTAAVAVGTLISATWILASNSWMQTPQGHEIIDGRVVPVDWLRVIWNPSFPYRLAHMVVAAFLATALMVAGSAAWQLLRGRDNEPIRVMFSMALWMVLIAAPIQALIGDQHGLNTLEHQPAKLAAIEGHWENRPGEGVPLVLFGLPDTAAESTRYAVEIPHAGSLLLTHSWQGDIPALKDFPREDRPNVAVVFWTFRLMVGLGFLMIALALWAAWLRWRSRLFMSPAFLRFAVGMGPSGLVAILAGWFTTEMGRQPWVVYGLMRTADAASPRHTTGQMAVTLAIFVAVYLLVFGAGTVYGLRLIAKGPLVHEGDDPVDGGPGEPRQPMRPLSAADEDMPRTLSGELRHGH</sequence>
<evidence type="ECO:0000256" key="11">
    <source>
        <dbReference type="ARBA" id="ARBA00023136"/>
    </source>
</evidence>
<evidence type="ECO:0000256" key="12">
    <source>
        <dbReference type="PIRNR" id="PIRNR006446"/>
    </source>
</evidence>
<feature type="transmembrane region" description="Helical" evidence="12">
    <location>
        <begin position="319"/>
        <end position="343"/>
    </location>
</feature>
<feature type="transmembrane region" description="Helical" evidence="12">
    <location>
        <begin position="125"/>
        <end position="146"/>
    </location>
</feature>
<evidence type="ECO:0000256" key="10">
    <source>
        <dbReference type="ARBA" id="ARBA00023004"/>
    </source>
</evidence>
<keyword evidence="5 12" id="KW-0349">Heme</keyword>
<keyword evidence="4 12" id="KW-1003">Cell membrane</keyword>
<comment type="similarity">
    <text evidence="2 12">Belongs to the cytochrome ubiquinol oxidase subunit 1 family.</text>
</comment>
<evidence type="ECO:0000313" key="15">
    <source>
        <dbReference type="Proteomes" id="UP001363010"/>
    </source>
</evidence>
<evidence type="ECO:0000256" key="6">
    <source>
        <dbReference type="ARBA" id="ARBA00022692"/>
    </source>
</evidence>
<feature type="transmembrane region" description="Helical" evidence="12">
    <location>
        <begin position="215"/>
        <end position="235"/>
    </location>
</feature>
<proteinExistence type="inferred from homology"/>
<dbReference type="InterPro" id="IPR002585">
    <property type="entry name" value="Cyt-d_ubiquinol_oxidase_su_1"/>
</dbReference>
<keyword evidence="15" id="KW-1185">Reference proteome</keyword>
<feature type="transmembrane region" description="Helical" evidence="12">
    <location>
        <begin position="182"/>
        <end position="203"/>
    </location>
</feature>
<feature type="transmembrane region" description="Helical" evidence="12">
    <location>
        <begin position="407"/>
        <end position="429"/>
    </location>
</feature>
<organism evidence="14 15">
    <name type="scientific">Variovorax humicola</name>
    <dbReference type="NCBI Taxonomy" id="1769758"/>
    <lineage>
        <taxon>Bacteria</taxon>
        <taxon>Pseudomonadati</taxon>
        <taxon>Pseudomonadota</taxon>
        <taxon>Betaproteobacteria</taxon>
        <taxon>Burkholderiales</taxon>
        <taxon>Comamonadaceae</taxon>
        <taxon>Variovorax</taxon>
    </lineage>
</organism>
<feature type="transmembrane region" description="Helical" evidence="12">
    <location>
        <begin position="95"/>
        <end position="118"/>
    </location>
</feature>